<dbReference type="SUPFAM" id="SSF51316">
    <property type="entry name" value="Mss4-like"/>
    <property type="match status" value="1"/>
</dbReference>
<evidence type="ECO:0000256" key="1">
    <source>
        <dbReference type="ARBA" id="ARBA00007174"/>
    </source>
</evidence>
<dbReference type="RefSeq" id="WP_183362574.1">
    <property type="nucleotide sequence ID" value="NZ_BLXZ01000008.1"/>
</dbReference>
<dbReference type="GO" id="GO:0006979">
    <property type="term" value="P:response to oxidative stress"/>
    <property type="evidence" value="ECO:0007669"/>
    <property type="project" value="InterPro"/>
</dbReference>
<keyword evidence="3 6" id="KW-0862">Zinc</keyword>
<dbReference type="AlphaFoldDB" id="A0A6V8NEI6"/>
<dbReference type="GO" id="GO:0005737">
    <property type="term" value="C:cytoplasm"/>
    <property type="evidence" value="ECO:0007669"/>
    <property type="project" value="TreeGrafter"/>
</dbReference>
<dbReference type="EC" id="1.8.4.12" evidence="6"/>
<evidence type="ECO:0000256" key="6">
    <source>
        <dbReference type="HAMAP-Rule" id="MF_01400"/>
    </source>
</evidence>
<comment type="caution">
    <text evidence="8">The sequence shown here is derived from an EMBL/GenBank/DDBJ whole genome shotgun (WGS) entry which is preliminary data.</text>
</comment>
<dbReference type="PANTHER" id="PTHR10173">
    <property type="entry name" value="METHIONINE SULFOXIDE REDUCTASE"/>
    <property type="match status" value="1"/>
</dbReference>
<keyword evidence="4 6" id="KW-0560">Oxidoreductase</keyword>
<sequence>MRYAALLTGLLLLGITALVLFSGNGAFMTSSADAAARIRVYSAEKGSYVMSDEVVKTKEEWRKMLSPEQYHVLREKGTERPFSNKYANNHEHGVYRCAGCGLDLYRSEDKFESGTGWPSFTKPIAPENVKTEVDRSFFSTRTEVLCRRCGGHLGHVFDDGPKPTGLRYCMNSAALSFVPTAK</sequence>
<comment type="cofactor">
    <cofactor evidence="6">
        <name>Zn(2+)</name>
        <dbReference type="ChEBI" id="CHEBI:29105"/>
    </cofactor>
    <text evidence="6">Binds 1 zinc ion per subunit. The zinc ion is important for the structural integrity of the protein.</text>
</comment>
<dbReference type="InterPro" id="IPR028427">
    <property type="entry name" value="Met_Sox_Rdtase_MsrB"/>
</dbReference>
<feature type="binding site" evidence="6">
    <location>
        <position position="146"/>
    </location>
    <ligand>
        <name>Zn(2+)</name>
        <dbReference type="ChEBI" id="CHEBI:29105"/>
    </ligand>
</feature>
<gene>
    <name evidence="6" type="primary">msrB</name>
    <name evidence="8" type="ORF">GMLC_35620</name>
</gene>
<proteinExistence type="inferred from homology"/>
<dbReference type="InterPro" id="IPR011057">
    <property type="entry name" value="Mss4-like_sf"/>
</dbReference>
<dbReference type="Gene3D" id="2.170.150.20">
    <property type="entry name" value="Peptide methionine sulfoxide reductase"/>
    <property type="match status" value="1"/>
</dbReference>
<dbReference type="EMBL" id="BLXZ01000008">
    <property type="protein sequence ID" value="GFO69983.1"/>
    <property type="molecule type" value="Genomic_DNA"/>
</dbReference>
<evidence type="ECO:0000256" key="2">
    <source>
        <dbReference type="ARBA" id="ARBA00022723"/>
    </source>
</evidence>
<dbReference type="PROSITE" id="PS51790">
    <property type="entry name" value="MSRB"/>
    <property type="match status" value="1"/>
</dbReference>
<dbReference type="HAMAP" id="MF_01400">
    <property type="entry name" value="MsrB"/>
    <property type="match status" value="1"/>
</dbReference>
<protein>
    <recommendedName>
        <fullName evidence="6">Peptide methionine sulfoxide reductase MsrB</fullName>
        <ecNumber evidence="6">1.8.4.12</ecNumber>
    </recommendedName>
    <alternativeName>
        <fullName evidence="6">Peptide-methionine (R)-S-oxide reductase</fullName>
    </alternativeName>
</protein>
<dbReference type="GO" id="GO:0030091">
    <property type="term" value="P:protein repair"/>
    <property type="evidence" value="ECO:0007669"/>
    <property type="project" value="InterPro"/>
</dbReference>
<comment type="catalytic activity">
    <reaction evidence="5 6">
        <text>L-methionyl-[protein] + [thioredoxin]-disulfide + H2O = L-methionyl-(R)-S-oxide-[protein] + [thioredoxin]-dithiol</text>
        <dbReference type="Rhea" id="RHEA:24164"/>
        <dbReference type="Rhea" id="RHEA-COMP:10698"/>
        <dbReference type="Rhea" id="RHEA-COMP:10700"/>
        <dbReference type="Rhea" id="RHEA-COMP:12313"/>
        <dbReference type="Rhea" id="RHEA-COMP:12314"/>
        <dbReference type="ChEBI" id="CHEBI:15377"/>
        <dbReference type="ChEBI" id="CHEBI:16044"/>
        <dbReference type="ChEBI" id="CHEBI:29950"/>
        <dbReference type="ChEBI" id="CHEBI:45764"/>
        <dbReference type="ChEBI" id="CHEBI:50058"/>
        <dbReference type="EC" id="1.8.4.12"/>
    </reaction>
</comment>
<accession>A0A6V8NEI6</accession>
<evidence type="ECO:0000256" key="3">
    <source>
        <dbReference type="ARBA" id="ARBA00022833"/>
    </source>
</evidence>
<dbReference type="GO" id="GO:0008270">
    <property type="term" value="F:zinc ion binding"/>
    <property type="evidence" value="ECO:0007669"/>
    <property type="project" value="UniProtKB-UniRule"/>
</dbReference>
<dbReference type="NCBIfam" id="TIGR00357">
    <property type="entry name" value="peptide-methionine (R)-S-oxide reductase MsrB"/>
    <property type="match status" value="1"/>
</dbReference>
<feature type="active site" description="Nucleophile" evidence="6">
    <location>
        <position position="169"/>
    </location>
</feature>
<reference evidence="9" key="1">
    <citation type="submission" date="2020-06" db="EMBL/GenBank/DDBJ databases">
        <title>Draft genomic sequecing of Geomonas sp. Red745.</title>
        <authorList>
            <person name="Itoh H."/>
            <person name="Xu Z.X."/>
            <person name="Ushijima N."/>
            <person name="Masuda Y."/>
            <person name="Shiratori Y."/>
            <person name="Senoo K."/>
        </authorList>
    </citation>
    <scope>NUCLEOTIDE SEQUENCE [LARGE SCALE GENOMIC DNA]</scope>
    <source>
        <strain evidence="9">Red745</strain>
    </source>
</reference>
<keyword evidence="2 6" id="KW-0479">Metal-binding</keyword>
<evidence type="ECO:0000256" key="4">
    <source>
        <dbReference type="ARBA" id="ARBA00023002"/>
    </source>
</evidence>
<feature type="domain" description="MsrB" evidence="7">
    <location>
        <begin position="58"/>
        <end position="180"/>
    </location>
</feature>
<name>A0A6V8NEI6_9BACT</name>
<dbReference type="Proteomes" id="UP000587586">
    <property type="component" value="Unassembled WGS sequence"/>
</dbReference>
<organism evidence="8 9">
    <name type="scientific">Geomonas limicola</name>
    <dbReference type="NCBI Taxonomy" id="2740186"/>
    <lineage>
        <taxon>Bacteria</taxon>
        <taxon>Pseudomonadati</taxon>
        <taxon>Thermodesulfobacteriota</taxon>
        <taxon>Desulfuromonadia</taxon>
        <taxon>Geobacterales</taxon>
        <taxon>Geobacteraceae</taxon>
        <taxon>Geomonas</taxon>
    </lineage>
</organism>
<feature type="binding site" evidence="6">
    <location>
        <position position="100"/>
    </location>
    <ligand>
        <name>Zn(2+)</name>
        <dbReference type="ChEBI" id="CHEBI:29105"/>
    </ligand>
</feature>
<feature type="binding site" evidence="6">
    <location>
        <position position="97"/>
    </location>
    <ligand>
        <name>Zn(2+)</name>
        <dbReference type="ChEBI" id="CHEBI:29105"/>
    </ligand>
</feature>
<dbReference type="Pfam" id="PF01641">
    <property type="entry name" value="SelR"/>
    <property type="match status" value="1"/>
</dbReference>
<dbReference type="InterPro" id="IPR002579">
    <property type="entry name" value="Met_Sox_Rdtase_MsrB_dom"/>
</dbReference>
<keyword evidence="9" id="KW-1185">Reference proteome</keyword>
<evidence type="ECO:0000256" key="5">
    <source>
        <dbReference type="ARBA" id="ARBA00048488"/>
    </source>
</evidence>
<feature type="binding site" evidence="6">
    <location>
        <position position="149"/>
    </location>
    <ligand>
        <name>Zn(2+)</name>
        <dbReference type="ChEBI" id="CHEBI:29105"/>
    </ligand>
</feature>
<evidence type="ECO:0000259" key="7">
    <source>
        <dbReference type="PROSITE" id="PS51790"/>
    </source>
</evidence>
<dbReference type="GO" id="GO:0033743">
    <property type="term" value="F:peptide-methionine (R)-S-oxide reductase activity"/>
    <property type="evidence" value="ECO:0007669"/>
    <property type="project" value="UniProtKB-UniRule"/>
</dbReference>
<comment type="similarity">
    <text evidence="1 6">Belongs to the MsrB Met sulfoxide reductase family.</text>
</comment>
<evidence type="ECO:0000313" key="8">
    <source>
        <dbReference type="EMBL" id="GFO69983.1"/>
    </source>
</evidence>
<dbReference type="FunFam" id="2.170.150.20:FF:000001">
    <property type="entry name" value="Peptide methionine sulfoxide reductase MsrB"/>
    <property type="match status" value="1"/>
</dbReference>
<evidence type="ECO:0000313" key="9">
    <source>
        <dbReference type="Proteomes" id="UP000587586"/>
    </source>
</evidence>
<dbReference type="PANTHER" id="PTHR10173:SF57">
    <property type="entry name" value="PEPTIDE-METHIONINE (R)-S-OXIDE REDUCTASE"/>
    <property type="match status" value="1"/>
</dbReference>